<keyword evidence="1" id="KW-0812">Transmembrane</keyword>
<dbReference type="OrthoDB" id="7013907at2"/>
<proteinExistence type="predicted"/>
<evidence type="ECO:0000259" key="2">
    <source>
        <dbReference type="PROSITE" id="PS50222"/>
    </source>
</evidence>
<keyword evidence="1" id="KW-1133">Transmembrane helix</keyword>
<dbReference type="InterPro" id="IPR002048">
    <property type="entry name" value="EF_hand_dom"/>
</dbReference>
<accession>A0A2R5F5V1</accession>
<feature type="transmembrane region" description="Helical" evidence="1">
    <location>
        <begin position="32"/>
        <end position="49"/>
    </location>
</feature>
<protein>
    <recommendedName>
        <fullName evidence="2">EF-hand domain-containing protein</fullName>
    </recommendedName>
</protein>
<reference evidence="3 4" key="1">
    <citation type="journal article" date="2018" name="Environ. Microbiol.">
        <title>Isolation and genomic characterization of Novimethylophilus kurashikiensis gen. nov. sp. nov., a new lanthanide-dependent methylotrophic species of Methylophilaceae.</title>
        <authorList>
            <person name="Lv H."/>
            <person name="Sahin N."/>
            <person name="Tani A."/>
        </authorList>
    </citation>
    <scope>NUCLEOTIDE SEQUENCE [LARGE SCALE GENOMIC DNA]</scope>
    <source>
        <strain evidence="3 4">La2-4</strain>
    </source>
</reference>
<evidence type="ECO:0000313" key="4">
    <source>
        <dbReference type="Proteomes" id="UP000245081"/>
    </source>
</evidence>
<keyword evidence="4" id="KW-1185">Reference proteome</keyword>
<dbReference type="AlphaFoldDB" id="A0A2R5F5V1"/>
<feature type="transmembrane region" description="Helical" evidence="1">
    <location>
        <begin position="276"/>
        <end position="296"/>
    </location>
</feature>
<feature type="domain" description="EF-hand" evidence="2">
    <location>
        <begin position="206"/>
        <end position="233"/>
    </location>
</feature>
<sequence>MLKTLRVGYANLITSGSHLVLLLVAFKIGTSLAWTGSLVAISAISFLAWSANLRRNRAIADIPTSKIGSAAQGYAEIYGRACRDKEYLAEGKLGSLPCVWYRYVTYQKDSEKKWQVVDRGTSDSMFGIEDGTGRVLVDPDDAEVITTHVHTWYEGNYKHIEELLMPSDNLYVLGEFSTLGGANSDLNLNEDVSALLAEWKRNRPMLLERFDLNKDGQIDLQEWELARRAAQREVEKQHREIRQQPGVHVIRVPADGRHYLIANLSPQQLVRKYVRWGWFHLGLFLMAGGAAGWLAVVKSTA</sequence>
<organism evidence="3 4">
    <name type="scientific">Novimethylophilus kurashikiensis</name>
    <dbReference type="NCBI Taxonomy" id="1825523"/>
    <lineage>
        <taxon>Bacteria</taxon>
        <taxon>Pseudomonadati</taxon>
        <taxon>Pseudomonadota</taxon>
        <taxon>Betaproteobacteria</taxon>
        <taxon>Nitrosomonadales</taxon>
        <taxon>Methylophilaceae</taxon>
        <taxon>Novimethylophilus</taxon>
    </lineage>
</organism>
<dbReference type="EMBL" id="BDOQ01000003">
    <property type="protein sequence ID" value="GBG13700.1"/>
    <property type="molecule type" value="Genomic_DNA"/>
</dbReference>
<keyword evidence="1" id="KW-0472">Membrane</keyword>
<dbReference type="RefSeq" id="WP_109014873.1">
    <property type="nucleotide sequence ID" value="NZ_BDOQ01000003.1"/>
</dbReference>
<feature type="transmembrane region" description="Helical" evidence="1">
    <location>
        <begin position="7"/>
        <end position="26"/>
    </location>
</feature>
<dbReference type="PROSITE" id="PS00018">
    <property type="entry name" value="EF_HAND_1"/>
    <property type="match status" value="1"/>
</dbReference>
<gene>
    <name evidence="3" type="ORF">NMK_1251</name>
</gene>
<dbReference type="InterPro" id="IPR018247">
    <property type="entry name" value="EF_Hand_1_Ca_BS"/>
</dbReference>
<name>A0A2R5F5V1_9PROT</name>
<dbReference type="PROSITE" id="PS50222">
    <property type="entry name" value="EF_HAND_2"/>
    <property type="match status" value="1"/>
</dbReference>
<dbReference type="Proteomes" id="UP000245081">
    <property type="component" value="Unassembled WGS sequence"/>
</dbReference>
<dbReference type="GO" id="GO:0005509">
    <property type="term" value="F:calcium ion binding"/>
    <property type="evidence" value="ECO:0007669"/>
    <property type="project" value="InterPro"/>
</dbReference>
<comment type="caution">
    <text evidence="3">The sequence shown here is derived from an EMBL/GenBank/DDBJ whole genome shotgun (WGS) entry which is preliminary data.</text>
</comment>
<evidence type="ECO:0000313" key="3">
    <source>
        <dbReference type="EMBL" id="GBG13700.1"/>
    </source>
</evidence>
<evidence type="ECO:0000256" key="1">
    <source>
        <dbReference type="SAM" id="Phobius"/>
    </source>
</evidence>